<reference evidence="2" key="1">
    <citation type="journal article" date="2022" name="bioRxiv">
        <title>Sequencing and chromosome-scale assembly of the giantPleurodeles waltlgenome.</title>
        <authorList>
            <person name="Brown T."/>
            <person name="Elewa A."/>
            <person name="Iarovenko S."/>
            <person name="Subramanian E."/>
            <person name="Araus A.J."/>
            <person name="Petzold A."/>
            <person name="Susuki M."/>
            <person name="Suzuki K.-i.T."/>
            <person name="Hayashi T."/>
            <person name="Toyoda A."/>
            <person name="Oliveira C."/>
            <person name="Osipova E."/>
            <person name="Leigh N.D."/>
            <person name="Simon A."/>
            <person name="Yun M.H."/>
        </authorList>
    </citation>
    <scope>NUCLEOTIDE SEQUENCE</scope>
    <source>
        <strain evidence="2">20211129_DDA</strain>
        <tissue evidence="2">Liver</tissue>
    </source>
</reference>
<keyword evidence="3" id="KW-1185">Reference proteome</keyword>
<dbReference type="Proteomes" id="UP001066276">
    <property type="component" value="Chromosome 9"/>
</dbReference>
<dbReference type="EMBL" id="JANPWB010000013">
    <property type="protein sequence ID" value="KAJ1106069.1"/>
    <property type="molecule type" value="Genomic_DNA"/>
</dbReference>
<comment type="caution">
    <text evidence="2">The sequence shown here is derived from an EMBL/GenBank/DDBJ whole genome shotgun (WGS) entry which is preliminary data.</text>
</comment>
<protein>
    <submittedName>
        <fullName evidence="2">Uncharacterized protein</fullName>
    </submittedName>
</protein>
<feature type="region of interest" description="Disordered" evidence="1">
    <location>
        <begin position="137"/>
        <end position="168"/>
    </location>
</feature>
<evidence type="ECO:0000313" key="2">
    <source>
        <dbReference type="EMBL" id="KAJ1106069.1"/>
    </source>
</evidence>
<accession>A0AAV7MUC5</accession>
<evidence type="ECO:0000256" key="1">
    <source>
        <dbReference type="SAM" id="MobiDB-lite"/>
    </source>
</evidence>
<organism evidence="2 3">
    <name type="scientific">Pleurodeles waltl</name>
    <name type="common">Iberian ribbed newt</name>
    <dbReference type="NCBI Taxonomy" id="8319"/>
    <lineage>
        <taxon>Eukaryota</taxon>
        <taxon>Metazoa</taxon>
        <taxon>Chordata</taxon>
        <taxon>Craniata</taxon>
        <taxon>Vertebrata</taxon>
        <taxon>Euteleostomi</taxon>
        <taxon>Amphibia</taxon>
        <taxon>Batrachia</taxon>
        <taxon>Caudata</taxon>
        <taxon>Salamandroidea</taxon>
        <taxon>Salamandridae</taxon>
        <taxon>Pleurodelinae</taxon>
        <taxon>Pleurodeles</taxon>
    </lineage>
</organism>
<dbReference type="AlphaFoldDB" id="A0AAV7MUC5"/>
<proteinExistence type="predicted"/>
<gene>
    <name evidence="2" type="ORF">NDU88_003472</name>
</gene>
<evidence type="ECO:0000313" key="3">
    <source>
        <dbReference type="Proteomes" id="UP001066276"/>
    </source>
</evidence>
<name>A0AAV7MUC5_PLEWA</name>
<sequence>MPQRVHEHAFYVGFFPPVLRLYTFLQCPLLLDWALAYVDNITSEPLRGTDIKSIQHLCRRITQNEGPNTLQRRGPGPLWRAGQCAGEGEQRPRALRGALSLGGARPWTGLVGRQWRRRGRTRLEAVARPGLDRRPVVGAGRASACRRRRGSPGLRLKRNEGSAAAVEP</sequence>